<feature type="domain" description="K Homology" evidence="3">
    <location>
        <begin position="32"/>
        <end position="102"/>
    </location>
</feature>
<dbReference type="WBParaSite" id="HNAJ_0000980001-mRNA-1">
    <property type="protein sequence ID" value="HNAJ_0000980001-mRNA-1"/>
    <property type="gene ID" value="HNAJ_0000980001"/>
</dbReference>
<dbReference type="SUPFAM" id="SSF54791">
    <property type="entry name" value="Eukaryotic type KH-domain (KH-domain type I)"/>
    <property type="match status" value="1"/>
</dbReference>
<proteinExistence type="predicted"/>
<evidence type="ECO:0000256" key="1">
    <source>
        <dbReference type="ARBA" id="ARBA00022737"/>
    </source>
</evidence>
<dbReference type="STRING" id="102285.A0A0R3TQH7"/>
<dbReference type="PANTHER" id="PTHR10288">
    <property type="entry name" value="KH DOMAIN CONTAINING RNA BINDING PROTEIN"/>
    <property type="match status" value="1"/>
</dbReference>
<sequence length="129" mass="14591">MLSINLNELDIYQNRSNGPWCLTRQDVQTPFEEVTRSLLLPDELIGCIIGRGGAKINAIRQESKAFIKISDAEEGSNLRRITIKGSPSAVRLAIFYINHTVSLHQQIVQMNLVIDIAQQIQSMNEENRQ</sequence>
<evidence type="ECO:0000313" key="6">
    <source>
        <dbReference type="WBParaSite" id="HNAJ_0000980001-mRNA-1"/>
    </source>
</evidence>
<dbReference type="Pfam" id="PF00013">
    <property type="entry name" value="KH_1"/>
    <property type="match status" value="1"/>
</dbReference>
<dbReference type="Proteomes" id="UP000278807">
    <property type="component" value="Unassembled WGS sequence"/>
</dbReference>
<dbReference type="EMBL" id="UZAE01012751">
    <property type="protein sequence ID" value="VDO06467.1"/>
    <property type="molecule type" value="Genomic_DNA"/>
</dbReference>
<dbReference type="InterPro" id="IPR004088">
    <property type="entry name" value="KH_dom_type_1"/>
</dbReference>
<protein>
    <submittedName>
        <fullName evidence="6">KH domain-containing protein</fullName>
    </submittedName>
</protein>
<reference evidence="6" key="1">
    <citation type="submission" date="2017-02" db="UniProtKB">
        <authorList>
            <consortium name="WormBaseParasite"/>
        </authorList>
    </citation>
    <scope>IDENTIFICATION</scope>
</reference>
<dbReference type="OrthoDB" id="442947at2759"/>
<name>A0A0R3TQH7_RODNA</name>
<gene>
    <name evidence="4" type="ORF">HNAJ_LOCUS9795</name>
</gene>
<evidence type="ECO:0000256" key="2">
    <source>
        <dbReference type="PROSITE-ProRule" id="PRU00117"/>
    </source>
</evidence>
<dbReference type="Gene3D" id="3.30.1370.10">
    <property type="entry name" value="K Homology domain, type 1"/>
    <property type="match status" value="1"/>
</dbReference>
<evidence type="ECO:0000313" key="4">
    <source>
        <dbReference type="EMBL" id="VDO06467.1"/>
    </source>
</evidence>
<evidence type="ECO:0000259" key="3">
    <source>
        <dbReference type="SMART" id="SM00322"/>
    </source>
</evidence>
<keyword evidence="1" id="KW-0677">Repeat</keyword>
<keyword evidence="2" id="KW-0694">RNA-binding</keyword>
<reference evidence="4 5" key="2">
    <citation type="submission" date="2018-11" db="EMBL/GenBank/DDBJ databases">
        <authorList>
            <consortium name="Pathogen Informatics"/>
        </authorList>
    </citation>
    <scope>NUCLEOTIDE SEQUENCE [LARGE SCALE GENOMIC DNA]</scope>
</reference>
<dbReference type="GO" id="GO:0003723">
    <property type="term" value="F:RNA binding"/>
    <property type="evidence" value="ECO:0007669"/>
    <property type="project" value="UniProtKB-UniRule"/>
</dbReference>
<dbReference type="SMART" id="SM00322">
    <property type="entry name" value="KH"/>
    <property type="match status" value="1"/>
</dbReference>
<dbReference type="PROSITE" id="PS50084">
    <property type="entry name" value="KH_TYPE_1"/>
    <property type="match status" value="1"/>
</dbReference>
<dbReference type="InterPro" id="IPR004087">
    <property type="entry name" value="KH_dom"/>
</dbReference>
<organism evidence="6">
    <name type="scientific">Rodentolepis nana</name>
    <name type="common">Dwarf tapeworm</name>
    <name type="synonym">Hymenolepis nana</name>
    <dbReference type="NCBI Taxonomy" id="102285"/>
    <lineage>
        <taxon>Eukaryota</taxon>
        <taxon>Metazoa</taxon>
        <taxon>Spiralia</taxon>
        <taxon>Lophotrochozoa</taxon>
        <taxon>Platyhelminthes</taxon>
        <taxon>Cestoda</taxon>
        <taxon>Eucestoda</taxon>
        <taxon>Cyclophyllidea</taxon>
        <taxon>Hymenolepididae</taxon>
        <taxon>Rodentolepis</taxon>
    </lineage>
</organism>
<dbReference type="InterPro" id="IPR036612">
    <property type="entry name" value="KH_dom_type_1_sf"/>
</dbReference>
<accession>A0A0R3TQH7</accession>
<evidence type="ECO:0000313" key="5">
    <source>
        <dbReference type="Proteomes" id="UP000278807"/>
    </source>
</evidence>
<keyword evidence="5" id="KW-1185">Reference proteome</keyword>
<dbReference type="AlphaFoldDB" id="A0A0R3TQH7"/>